<feature type="binding site" evidence="4">
    <location>
        <begin position="8"/>
        <end position="15"/>
    </location>
    <ligand>
        <name>substrate</name>
    </ligand>
</feature>
<evidence type="ECO:0000256" key="1">
    <source>
        <dbReference type="ARBA" id="ARBA00006717"/>
    </source>
</evidence>
<evidence type="ECO:0000256" key="5">
    <source>
        <dbReference type="RuleBase" id="RU004512"/>
    </source>
</evidence>
<feature type="active site" description="Tele-phosphohistidine intermediate" evidence="4">
    <location>
        <position position="9"/>
    </location>
</feature>
<dbReference type="Gene3D" id="3.40.50.1240">
    <property type="entry name" value="Phosphoglycerate mutase-like"/>
    <property type="match status" value="1"/>
</dbReference>
<dbReference type="PROSITE" id="PS00175">
    <property type="entry name" value="PG_MUTASE"/>
    <property type="match status" value="1"/>
</dbReference>
<sequence length="228" mass="26453">MARLVLCRHGQSEWNAKNLFTGWADVDLSEKGHQEAKTAGEKLKNNNIQLDVVYTSLLQRAIKTTYHILNESHQLYLPTYKHWRLNERHYGNLQGLNKDDARDDFGEEQVHIWRRSYDTAPPAQDEDQRQSYINDPKYRDLDARVMPDAESLKDTLVRVKPYWNDHIAPQLLAGKTVLVSAHGNSLRALIKYLEDVSDEDITGLEIKTGEPLVYELTDDLKVEDKYYL</sequence>
<protein>
    <recommendedName>
        <fullName evidence="4 5">2,3-bisphosphoglycerate-dependent phosphoglycerate mutase</fullName>
        <shortName evidence="4">BPG-dependent PGAM</shortName>
        <shortName evidence="4">PGAM</shortName>
        <shortName evidence="4">Phosphoglyceromutase</shortName>
        <shortName evidence="4">dPGM</shortName>
        <ecNumber evidence="4 5">5.4.2.11</ecNumber>
    </recommendedName>
</protein>
<comment type="similarity">
    <text evidence="1 4">Belongs to the phosphoglycerate mutase family. BPG-dependent PGAM subfamily.</text>
</comment>
<dbReference type="RefSeq" id="WP_251517541.1">
    <property type="nucleotide sequence ID" value="NZ_CP128355.1"/>
</dbReference>
<evidence type="ECO:0000256" key="3">
    <source>
        <dbReference type="ARBA" id="ARBA00023235"/>
    </source>
</evidence>
<keyword evidence="3 4" id="KW-0413">Isomerase</keyword>
<name>A0ABZ3EEC1_9STAP</name>
<dbReference type="PANTHER" id="PTHR11931">
    <property type="entry name" value="PHOSPHOGLYCERATE MUTASE"/>
    <property type="match status" value="1"/>
</dbReference>
<reference evidence="6 7" key="1">
    <citation type="journal article" date="2024" name="Pathogens">
        <title>Staphylococcus hsinchuensis sp. nov., Isolated from Soymilk.</title>
        <authorList>
            <person name="Wang Y.T."/>
            <person name="Lin Y.C."/>
            <person name="Hsieh Y.H."/>
            <person name="Lin Y.T."/>
            <person name="Hamada M."/>
            <person name="Chen C.C."/>
            <person name="Liou J.S."/>
            <person name="Lee A.Y."/>
            <person name="Zhang W.L."/>
            <person name="Chen Y.T."/>
            <person name="Huang C.H."/>
        </authorList>
    </citation>
    <scope>NUCLEOTIDE SEQUENCE [LARGE SCALE GENOMIC DNA]</scope>
    <source>
        <strain evidence="6 7">H164</strain>
    </source>
</reference>
<feature type="binding site" evidence="4">
    <location>
        <begin position="21"/>
        <end position="22"/>
    </location>
    <ligand>
        <name>substrate</name>
    </ligand>
</feature>
<evidence type="ECO:0000256" key="4">
    <source>
        <dbReference type="HAMAP-Rule" id="MF_01039"/>
    </source>
</evidence>
<feature type="binding site" evidence="4">
    <location>
        <begin position="87"/>
        <end position="90"/>
    </location>
    <ligand>
        <name>substrate</name>
    </ligand>
</feature>
<comment type="pathway">
    <text evidence="4 5">Carbohydrate degradation; glycolysis; pyruvate from D-glyceraldehyde 3-phosphate: step 3/5.</text>
</comment>
<feature type="active site" description="Proton donor/acceptor" evidence="4">
    <location>
        <position position="87"/>
    </location>
</feature>
<dbReference type="InterPro" id="IPR001345">
    <property type="entry name" value="PG/BPGM_mutase_AS"/>
</dbReference>
<keyword evidence="7" id="KW-1185">Reference proteome</keyword>
<feature type="binding site" evidence="4">
    <location>
        <position position="60"/>
    </location>
    <ligand>
        <name>substrate</name>
    </ligand>
</feature>
<dbReference type="EMBL" id="CP128355">
    <property type="protein sequence ID" value="XAF70847.1"/>
    <property type="molecule type" value="Genomic_DNA"/>
</dbReference>
<dbReference type="Pfam" id="PF00300">
    <property type="entry name" value="His_Phos_1"/>
    <property type="match status" value="1"/>
</dbReference>
<organism evidence="6 7">
    <name type="scientific">Staphylococcus hsinchuensis</name>
    <dbReference type="NCBI Taxonomy" id="3051183"/>
    <lineage>
        <taxon>Bacteria</taxon>
        <taxon>Bacillati</taxon>
        <taxon>Bacillota</taxon>
        <taxon>Bacilli</taxon>
        <taxon>Bacillales</taxon>
        <taxon>Staphylococcaceae</taxon>
        <taxon>Staphylococcus</taxon>
    </lineage>
</organism>
<dbReference type="GO" id="GO:0004619">
    <property type="term" value="F:phosphoglycerate mutase activity"/>
    <property type="evidence" value="ECO:0007669"/>
    <property type="project" value="UniProtKB-EC"/>
</dbReference>
<dbReference type="SMART" id="SM00855">
    <property type="entry name" value="PGAM"/>
    <property type="match status" value="1"/>
</dbReference>
<feature type="binding site" evidence="4">
    <location>
        <position position="98"/>
    </location>
    <ligand>
        <name>substrate</name>
    </ligand>
</feature>
<dbReference type="PIRSF" id="PIRSF000709">
    <property type="entry name" value="6PFK_2-Ptase"/>
    <property type="match status" value="1"/>
</dbReference>
<evidence type="ECO:0000313" key="7">
    <source>
        <dbReference type="Proteomes" id="UP001436297"/>
    </source>
</evidence>
<feature type="binding site" evidence="4">
    <location>
        <begin position="183"/>
        <end position="184"/>
    </location>
    <ligand>
        <name>substrate</name>
    </ligand>
</feature>
<dbReference type="SUPFAM" id="SSF53254">
    <property type="entry name" value="Phosphoglycerate mutase-like"/>
    <property type="match status" value="1"/>
</dbReference>
<dbReference type="InterPro" id="IPR005952">
    <property type="entry name" value="Phosphogly_mut1"/>
</dbReference>
<dbReference type="InterPro" id="IPR029033">
    <property type="entry name" value="His_PPase_superfam"/>
</dbReference>
<gene>
    <name evidence="4" type="primary">gpmA</name>
    <name evidence="6" type="ORF">QQM35_01640</name>
</gene>
<proteinExistence type="inferred from homology"/>
<dbReference type="NCBIfam" id="TIGR01258">
    <property type="entry name" value="pgm_1"/>
    <property type="match status" value="1"/>
</dbReference>
<keyword evidence="4" id="KW-0312">Gluconeogenesis</keyword>
<feature type="site" description="Transition state stabilizer" evidence="4">
    <location>
        <position position="182"/>
    </location>
</feature>
<dbReference type="NCBIfam" id="NF010717">
    <property type="entry name" value="PRK14119.1"/>
    <property type="match status" value="1"/>
</dbReference>
<dbReference type="CDD" id="cd07067">
    <property type="entry name" value="HP_PGM_like"/>
    <property type="match status" value="1"/>
</dbReference>
<dbReference type="NCBIfam" id="NF010713">
    <property type="entry name" value="PRK14115.1"/>
    <property type="match status" value="1"/>
</dbReference>
<keyword evidence="2 4" id="KW-0324">Glycolysis</keyword>
<dbReference type="HAMAP" id="MF_01039">
    <property type="entry name" value="PGAM_GpmA"/>
    <property type="match status" value="1"/>
</dbReference>
<comment type="function">
    <text evidence="4 5">Catalyzes the interconversion of 2-phosphoglycerate and 3-phosphoglycerate.</text>
</comment>
<dbReference type="InterPro" id="IPR013078">
    <property type="entry name" value="His_Pase_superF_clade-1"/>
</dbReference>
<evidence type="ECO:0000256" key="2">
    <source>
        <dbReference type="ARBA" id="ARBA00023152"/>
    </source>
</evidence>
<feature type="binding site" evidence="4">
    <location>
        <begin position="114"/>
        <end position="115"/>
    </location>
    <ligand>
        <name>substrate</name>
    </ligand>
</feature>
<accession>A0ABZ3EEC1</accession>
<comment type="catalytic activity">
    <reaction evidence="4 5">
        <text>(2R)-2-phosphoglycerate = (2R)-3-phosphoglycerate</text>
        <dbReference type="Rhea" id="RHEA:15901"/>
        <dbReference type="ChEBI" id="CHEBI:58272"/>
        <dbReference type="ChEBI" id="CHEBI:58289"/>
        <dbReference type="EC" id="5.4.2.11"/>
    </reaction>
</comment>
<evidence type="ECO:0000313" key="6">
    <source>
        <dbReference type="EMBL" id="XAF70847.1"/>
    </source>
</evidence>
<dbReference type="Proteomes" id="UP001436297">
    <property type="component" value="Chromosome"/>
</dbReference>
<dbReference type="EC" id="5.4.2.11" evidence="4 5"/>